<keyword evidence="8" id="KW-0175">Coiled coil</keyword>
<evidence type="ECO:0000256" key="8">
    <source>
        <dbReference type="SAM" id="Coils"/>
    </source>
</evidence>
<dbReference type="SMART" id="SM00355">
    <property type="entry name" value="ZnF_C2H2"/>
    <property type="match status" value="8"/>
</dbReference>
<feature type="compositionally biased region" description="Polar residues" evidence="9">
    <location>
        <begin position="706"/>
        <end position="716"/>
    </location>
</feature>
<evidence type="ECO:0000256" key="7">
    <source>
        <dbReference type="PROSITE-ProRule" id="PRU00309"/>
    </source>
</evidence>
<feature type="domain" description="THAP-type" evidence="11">
    <location>
        <begin position="601"/>
        <end position="693"/>
    </location>
</feature>
<organism evidence="12 13">
    <name type="scientific">Mya arenaria</name>
    <name type="common">Soft-shell clam</name>
    <dbReference type="NCBI Taxonomy" id="6604"/>
    <lineage>
        <taxon>Eukaryota</taxon>
        <taxon>Metazoa</taxon>
        <taxon>Spiralia</taxon>
        <taxon>Lophotrochozoa</taxon>
        <taxon>Mollusca</taxon>
        <taxon>Bivalvia</taxon>
        <taxon>Autobranchia</taxon>
        <taxon>Heteroconchia</taxon>
        <taxon>Euheterodonta</taxon>
        <taxon>Imparidentia</taxon>
        <taxon>Neoheterodontei</taxon>
        <taxon>Myida</taxon>
        <taxon>Myoidea</taxon>
        <taxon>Myidae</taxon>
        <taxon>Mya</taxon>
    </lineage>
</organism>
<protein>
    <submittedName>
        <fullName evidence="12">ZN836-like protein</fullName>
    </submittedName>
</protein>
<accession>A0ABY7FZG4</accession>
<reference evidence="12" key="1">
    <citation type="submission" date="2022-11" db="EMBL/GenBank/DDBJ databases">
        <title>Centuries of genome instability and evolution in soft-shell clam transmissible cancer (bioRxiv).</title>
        <authorList>
            <person name="Hart S.F.M."/>
            <person name="Yonemitsu M.A."/>
            <person name="Giersch R.M."/>
            <person name="Beal B.F."/>
            <person name="Arriagada G."/>
            <person name="Davis B.W."/>
            <person name="Ostrander E.A."/>
            <person name="Goff S.P."/>
            <person name="Metzger M.J."/>
        </authorList>
    </citation>
    <scope>NUCLEOTIDE SEQUENCE</scope>
    <source>
        <strain evidence="12">MELC-2E11</strain>
        <tissue evidence="12">Siphon/mantle</tissue>
    </source>
</reference>
<evidence type="ECO:0000256" key="4">
    <source>
        <dbReference type="ARBA" id="ARBA00022833"/>
    </source>
</evidence>
<dbReference type="EMBL" id="CP111025">
    <property type="protein sequence ID" value="WAR27032.1"/>
    <property type="molecule type" value="Genomic_DNA"/>
</dbReference>
<keyword evidence="13" id="KW-1185">Reference proteome</keyword>
<dbReference type="Pfam" id="PF13359">
    <property type="entry name" value="DDE_Tnp_4"/>
    <property type="match status" value="1"/>
</dbReference>
<gene>
    <name evidence="12" type="ORF">MAR_012736</name>
</gene>
<evidence type="ECO:0000259" key="11">
    <source>
        <dbReference type="PROSITE" id="PS50950"/>
    </source>
</evidence>
<dbReference type="SUPFAM" id="SSF57667">
    <property type="entry name" value="beta-beta-alpha zinc fingers"/>
    <property type="match status" value="5"/>
</dbReference>
<evidence type="ECO:0000256" key="2">
    <source>
        <dbReference type="ARBA" id="ARBA00022723"/>
    </source>
</evidence>
<evidence type="ECO:0000313" key="12">
    <source>
        <dbReference type="EMBL" id="WAR27032.1"/>
    </source>
</evidence>
<dbReference type="InterPro" id="IPR013087">
    <property type="entry name" value="Znf_C2H2_type"/>
</dbReference>
<name>A0ABY7FZG4_MYAAR</name>
<dbReference type="PANTHER" id="PTHR23080">
    <property type="entry name" value="THAP DOMAIN PROTEIN"/>
    <property type="match status" value="1"/>
</dbReference>
<keyword evidence="5 7" id="KW-0238">DNA-binding</keyword>
<feature type="domain" description="C2H2-type" evidence="10">
    <location>
        <begin position="192"/>
        <end position="216"/>
    </location>
</feature>
<sequence>MRRHSGQRPFTCDICGKAFTTKGTCRPTLHVLTQTRHHLLQMSPGFHPAWDSKGTHRHKAKHIKAEYSCDLCEDAFTQPASLQNHFLTVHTTVAQPLVWDFCNFVFEDQSEWAEHRQLHENDSGALGGTPVQVEGGDTVYLTSGEGCSPLGVVISFPEVEDCKRNQTKKCNRLNTGDTSLQRHEAMHLMADYSCDLCRDTFKQHDSLQNHLLTVHTTVTQPMLCDICYLLFEDQLSWAEHRQLHEHDLGPLGGTPVQVESGDTVYLTSGEGLLTSGGGDQVLLVEEGVGIGGGVYDALHSVLVSAAMTSLQRHEAMHLKAEYSFDLCGDAFTQPDSRNHLLTVHTTVAQAIMTKTSGRSIDSCRSMTLWALGGALVQVEGGDTVHINPGEGLLTSGMVLIDEEGVGIEGEGYDAIYSVMASAAMSADTLGEGGTQFVHSSKSPVTCSHNCSPSMLCDTCNLVFEDQSEWAEHRQLREHDLGAQGGTPVQVEASLQRHEAMHTKAEYSCDLCGDAFTQPDDLQDHMLTVHTTVAQPQLHENDSGALGGTPVQVEGGDTVYLTSGEGLLTSGGGDQVLLVEEGVGIGGGGYDALHSVLVSAAMRVDTLGEVIGCSNRKDREKDLQYYRMPAVIKNQGDECERLSTNRRRQWLAQLGQSFENKNIDNVRICSAHFVKGKRADLYDQLNLDWIPTINLRGCATPKPPVHNDSTTQSTSRYNRQKDRIQRRLDMSQFATAELTNTGPMDEDSETPCSSTQVDINGQYIKGMKHEIEALQSQNQHLKSQLSDKFSEKDFEGNDEKVNHLTGLSSHETLMLVFEYLLSYLPSSLIMTQFKMLIMTLMRLRLNLSVMFLAYEFGVSQATVSRVFTNVMDCMFARLHPMVHWPQREVLQKTMPMQFRKNFGKKVVSIIDCFEVFIEKPSNLQASAETYSSYKHHHTVKFLIGITPQGIVSYISKGWGGRTSDKYITEHCGYLNKLSPGDLILADRGFDISTSVGSLAASVNIPAFTKGRDQLSAADIESTRKLANVRIHVERVIGTVRQKYSFLNGTVPIRFLMFKGKNDFTVLDKIAHLIAFVAVGCIHQHLLSVTDLESLTSTAAMTENNRAAICSKCHQAFTQLGTLKEHILINAGLKPHFCDLCGLEFRDTKQCTSRPNTLVTCAEMHLNSLPDQSEWAEHRQLHENDSGALGGTPVQVEGGFTVYLTSGEGLFTSRGGDQVLLVEEGVGIGGRGYDALHSVLVSAAMSADTLGEGGTQFVHVLCVDPETAQISNTDKILI</sequence>
<dbReference type="SUPFAM" id="SSF57716">
    <property type="entry name" value="Glucocorticoid receptor-like (DNA-binding domain)"/>
    <property type="match status" value="1"/>
</dbReference>
<feature type="coiled-coil region" evidence="8">
    <location>
        <begin position="763"/>
        <end position="790"/>
    </location>
</feature>
<evidence type="ECO:0000256" key="3">
    <source>
        <dbReference type="ARBA" id="ARBA00022771"/>
    </source>
</evidence>
<dbReference type="Pfam" id="PF00096">
    <property type="entry name" value="zf-C2H2"/>
    <property type="match status" value="1"/>
</dbReference>
<dbReference type="Proteomes" id="UP001164746">
    <property type="component" value="Chromosome 14"/>
</dbReference>
<keyword evidence="3 6" id="KW-0863">Zinc-finger</keyword>
<dbReference type="Pfam" id="PF05485">
    <property type="entry name" value="THAP"/>
    <property type="match status" value="1"/>
</dbReference>
<evidence type="ECO:0000313" key="13">
    <source>
        <dbReference type="Proteomes" id="UP001164746"/>
    </source>
</evidence>
<proteinExistence type="predicted"/>
<feature type="region of interest" description="Disordered" evidence="9">
    <location>
        <begin position="699"/>
        <end position="722"/>
    </location>
</feature>
<feature type="domain" description="C2H2-type" evidence="10">
    <location>
        <begin position="1106"/>
        <end position="1133"/>
    </location>
</feature>
<evidence type="ECO:0000256" key="1">
    <source>
        <dbReference type="ARBA" id="ARBA00001968"/>
    </source>
</evidence>
<feature type="domain" description="C2H2-type" evidence="10">
    <location>
        <begin position="67"/>
        <end position="91"/>
    </location>
</feature>
<dbReference type="InterPro" id="IPR027805">
    <property type="entry name" value="Transposase_HTH_dom"/>
</dbReference>
<keyword evidence="4" id="KW-0862">Zinc</keyword>
<evidence type="ECO:0000259" key="10">
    <source>
        <dbReference type="PROSITE" id="PS50157"/>
    </source>
</evidence>
<dbReference type="PROSITE" id="PS50157">
    <property type="entry name" value="ZINC_FINGER_C2H2_2"/>
    <property type="match status" value="4"/>
</dbReference>
<dbReference type="PANTHER" id="PTHR23080:SF144">
    <property type="entry name" value="SPINDLE AND KINETOCHORE ASSOCIATED COMPLEX SUBUNIT 3"/>
    <property type="match status" value="1"/>
</dbReference>
<dbReference type="PROSITE" id="PS50950">
    <property type="entry name" value="ZF_THAP"/>
    <property type="match status" value="1"/>
</dbReference>
<comment type="cofactor">
    <cofactor evidence="1">
        <name>a divalent metal cation</name>
        <dbReference type="ChEBI" id="CHEBI:60240"/>
    </cofactor>
</comment>
<dbReference type="Gene3D" id="3.30.160.60">
    <property type="entry name" value="Classic Zinc Finger"/>
    <property type="match status" value="5"/>
</dbReference>
<evidence type="ECO:0000256" key="6">
    <source>
        <dbReference type="PROSITE-ProRule" id="PRU00042"/>
    </source>
</evidence>
<dbReference type="InterPro" id="IPR027806">
    <property type="entry name" value="HARBI1_dom"/>
</dbReference>
<feature type="domain" description="C2H2-type" evidence="10">
    <location>
        <begin position="506"/>
        <end position="530"/>
    </location>
</feature>
<evidence type="ECO:0000256" key="5">
    <source>
        <dbReference type="ARBA" id="ARBA00023125"/>
    </source>
</evidence>
<keyword evidence="2" id="KW-0479">Metal-binding</keyword>
<dbReference type="Pfam" id="PF13613">
    <property type="entry name" value="HTH_Tnp_4"/>
    <property type="match status" value="1"/>
</dbReference>
<evidence type="ECO:0000256" key="9">
    <source>
        <dbReference type="SAM" id="MobiDB-lite"/>
    </source>
</evidence>
<dbReference type="PROSITE" id="PS00028">
    <property type="entry name" value="ZINC_FINGER_C2H2_1"/>
    <property type="match status" value="4"/>
</dbReference>
<dbReference type="SMART" id="SM00980">
    <property type="entry name" value="THAP"/>
    <property type="match status" value="1"/>
</dbReference>
<dbReference type="InterPro" id="IPR006612">
    <property type="entry name" value="THAP_Znf"/>
</dbReference>
<dbReference type="InterPro" id="IPR036236">
    <property type="entry name" value="Znf_C2H2_sf"/>
</dbReference>